<organism evidence="1 2">
    <name type="scientific">Papaver somniferum</name>
    <name type="common">Opium poppy</name>
    <dbReference type="NCBI Taxonomy" id="3469"/>
    <lineage>
        <taxon>Eukaryota</taxon>
        <taxon>Viridiplantae</taxon>
        <taxon>Streptophyta</taxon>
        <taxon>Embryophyta</taxon>
        <taxon>Tracheophyta</taxon>
        <taxon>Spermatophyta</taxon>
        <taxon>Magnoliopsida</taxon>
        <taxon>Ranunculales</taxon>
        <taxon>Papaveraceae</taxon>
        <taxon>Papaveroideae</taxon>
        <taxon>Papaver</taxon>
    </lineage>
</organism>
<dbReference type="EMBL" id="CM010715">
    <property type="protein sequence ID" value="RZC47138.1"/>
    <property type="molecule type" value="Genomic_DNA"/>
</dbReference>
<sequence>MEKNVETWKPGIKFILLLIVQTKIMDPVIIGFPNQLSLFSTAARFFVNFSTPYFAGYFSLSSSYR</sequence>
<protein>
    <submittedName>
        <fullName evidence="1">Uncharacterized protein</fullName>
    </submittedName>
</protein>
<gene>
    <name evidence="1" type="ORF">C5167_040066</name>
</gene>
<reference evidence="1 2" key="1">
    <citation type="journal article" date="2018" name="Science">
        <title>The opium poppy genome and morphinan production.</title>
        <authorList>
            <person name="Guo L."/>
            <person name="Winzer T."/>
            <person name="Yang X."/>
            <person name="Li Y."/>
            <person name="Ning Z."/>
            <person name="He Z."/>
            <person name="Teodor R."/>
            <person name="Lu Y."/>
            <person name="Bowser T.A."/>
            <person name="Graham I.A."/>
            <person name="Ye K."/>
        </authorList>
    </citation>
    <scope>NUCLEOTIDE SEQUENCE [LARGE SCALE GENOMIC DNA]</scope>
    <source>
        <strain evidence="2">cv. HN1</strain>
        <tissue evidence="1">Leaves</tissue>
    </source>
</reference>
<accession>A0A4Y7II75</accession>
<dbReference type="Proteomes" id="UP000316621">
    <property type="component" value="Chromosome 1"/>
</dbReference>
<proteinExistence type="predicted"/>
<dbReference type="AlphaFoldDB" id="A0A4Y7II75"/>
<evidence type="ECO:0000313" key="1">
    <source>
        <dbReference type="EMBL" id="RZC47138.1"/>
    </source>
</evidence>
<evidence type="ECO:0000313" key="2">
    <source>
        <dbReference type="Proteomes" id="UP000316621"/>
    </source>
</evidence>
<dbReference type="Gramene" id="RZC47138">
    <property type="protein sequence ID" value="RZC47138"/>
    <property type="gene ID" value="C5167_040066"/>
</dbReference>
<keyword evidence="2" id="KW-1185">Reference proteome</keyword>
<name>A0A4Y7II75_PAPSO</name>